<evidence type="ECO:0000256" key="4">
    <source>
        <dbReference type="ARBA" id="ARBA00023139"/>
    </source>
</evidence>
<dbReference type="EMBL" id="AP019620">
    <property type="protein sequence ID" value="BBJ46407.1"/>
    <property type="molecule type" value="Genomic_DNA"/>
</dbReference>
<keyword evidence="2 6" id="KW-0732">Signal</keyword>
<organism evidence="8 9">
    <name type="scientific">Streptomyces antimycoticus</name>
    <dbReference type="NCBI Taxonomy" id="68175"/>
    <lineage>
        <taxon>Bacteria</taxon>
        <taxon>Bacillati</taxon>
        <taxon>Actinomycetota</taxon>
        <taxon>Actinomycetes</taxon>
        <taxon>Kitasatosporales</taxon>
        <taxon>Streptomycetaceae</taxon>
        <taxon>Streptomyces</taxon>
        <taxon>Streptomyces violaceusniger group</taxon>
    </lineage>
</organism>
<keyword evidence="1" id="KW-1003">Cell membrane</keyword>
<dbReference type="AlphaFoldDB" id="A0A4D4JWE7"/>
<evidence type="ECO:0000256" key="5">
    <source>
        <dbReference type="ARBA" id="ARBA00023288"/>
    </source>
</evidence>
<dbReference type="Pfam" id="PF01547">
    <property type="entry name" value="SBP_bac_1"/>
    <property type="match status" value="1"/>
</dbReference>
<keyword evidence="9" id="KW-1185">Reference proteome</keyword>
<feature type="signal peptide" evidence="6">
    <location>
        <begin position="1"/>
        <end position="16"/>
    </location>
</feature>
<keyword evidence="4" id="KW-0564">Palmitate</keyword>
<dbReference type="EMBL" id="BJHV01000001">
    <property type="protein sequence ID" value="GDY40022.1"/>
    <property type="molecule type" value="Genomic_DNA"/>
</dbReference>
<evidence type="ECO:0000256" key="6">
    <source>
        <dbReference type="SAM" id="SignalP"/>
    </source>
</evidence>
<accession>A0A4D4JWE7</accession>
<keyword evidence="5" id="KW-0449">Lipoprotein</keyword>
<evidence type="ECO:0000313" key="7">
    <source>
        <dbReference type="EMBL" id="BBJ46407.1"/>
    </source>
</evidence>
<evidence type="ECO:0000256" key="1">
    <source>
        <dbReference type="ARBA" id="ARBA00022475"/>
    </source>
</evidence>
<feature type="chain" id="PRO_5044606033" evidence="6">
    <location>
        <begin position="17"/>
        <end position="432"/>
    </location>
</feature>
<dbReference type="PANTHER" id="PTHR43649:SF33">
    <property type="entry name" value="POLYGALACTURONAN_RHAMNOGALACTURONAN-BINDING PROTEIN YTCQ"/>
    <property type="match status" value="1"/>
</dbReference>
<evidence type="ECO:0000256" key="2">
    <source>
        <dbReference type="ARBA" id="ARBA00022729"/>
    </source>
</evidence>
<evidence type="ECO:0000313" key="8">
    <source>
        <dbReference type="EMBL" id="GDY40022.1"/>
    </source>
</evidence>
<keyword evidence="3" id="KW-0472">Membrane</keyword>
<dbReference type="Proteomes" id="UP000299290">
    <property type="component" value="Unassembled WGS sequence"/>
</dbReference>
<reference evidence="9 10" key="1">
    <citation type="journal article" date="2020" name="Int. J. Syst. Evol. Microbiol.">
        <title>Reclassification of Streptomyces castelarensis and Streptomyces sporoclivatus as later heterotypic synonyms of Streptomyces antimycoticus.</title>
        <authorList>
            <person name="Komaki H."/>
            <person name="Tamura T."/>
        </authorList>
    </citation>
    <scope>NUCLEOTIDE SEQUENCE [LARGE SCALE GENOMIC DNA]</scope>
    <source>
        <strain evidence="7 10">NBRC 100767</strain>
        <strain evidence="8 9">NBRC 12839</strain>
    </source>
</reference>
<gene>
    <name evidence="8" type="ORF">SANT12839_009040</name>
    <name evidence="7" type="ORF">SSPO_091250</name>
</gene>
<sequence length="432" mass="46414">MLRWAAALATTAPALAACTGMSTSGVSGDGPRMITTQFTPVDEARNLRGILNKAYPDGVSLVLGDASQLGTQIRSQADSGNVKLDLIAGLHGDFAQLGPDYLTDVSTLMRHLDGAGIDPTFKELATLGTGRSWYVPWCQAAYVVAARKSELEHLPSGADADSLTYDQYLDWAVAVRRANGGKPRFGLPAGPEGLVTRFVQGHLYPSFTGAGVTRFRSDDAVTMWKYLKDLWANTVPSSTNYDFMQEPLASGEVTVAWDHVSRLVQAPADEPDDWVMVPCPAGPKGRGYMAVVLGLGIPKGAADVARASAVIRAMSEPDVQIDLLRKNSFFPVVKAGLPRDLPPAVRLESKAVRAQQGDPDGILSLPPVGLGQRDGEMSKVYRDAFTAIVLEGADIRRTLDAQARNMQRILDEVKVPCWAPDPVEDGRLCRVG</sequence>
<dbReference type="Gene3D" id="3.40.190.10">
    <property type="entry name" value="Periplasmic binding protein-like II"/>
    <property type="match status" value="1"/>
</dbReference>
<dbReference type="SUPFAM" id="SSF53850">
    <property type="entry name" value="Periplasmic binding protein-like II"/>
    <property type="match status" value="1"/>
</dbReference>
<evidence type="ECO:0000313" key="9">
    <source>
        <dbReference type="Proteomes" id="UP000299290"/>
    </source>
</evidence>
<dbReference type="PROSITE" id="PS51257">
    <property type="entry name" value="PROKAR_LIPOPROTEIN"/>
    <property type="match status" value="1"/>
</dbReference>
<dbReference type="Proteomes" id="UP000463951">
    <property type="component" value="Chromosome"/>
</dbReference>
<evidence type="ECO:0000313" key="10">
    <source>
        <dbReference type="Proteomes" id="UP000463951"/>
    </source>
</evidence>
<proteinExistence type="predicted"/>
<dbReference type="InterPro" id="IPR006059">
    <property type="entry name" value="SBP"/>
</dbReference>
<protein>
    <submittedName>
        <fullName evidence="8">ABC transporter substrate-binding protein</fullName>
    </submittedName>
</protein>
<dbReference type="InterPro" id="IPR050490">
    <property type="entry name" value="Bact_solute-bd_prot1"/>
</dbReference>
<evidence type="ECO:0000256" key="3">
    <source>
        <dbReference type="ARBA" id="ARBA00023136"/>
    </source>
</evidence>
<dbReference type="PANTHER" id="PTHR43649">
    <property type="entry name" value="ARABINOSE-BINDING PROTEIN-RELATED"/>
    <property type="match status" value="1"/>
</dbReference>
<name>A0A4D4JWE7_9ACTN</name>